<proteinExistence type="predicted"/>
<feature type="region of interest" description="Disordered" evidence="1">
    <location>
        <begin position="1"/>
        <end position="25"/>
    </location>
</feature>
<dbReference type="OrthoDB" id="48651at2759"/>
<dbReference type="GO" id="GO:0003743">
    <property type="term" value="F:translation initiation factor activity"/>
    <property type="evidence" value="ECO:0007669"/>
    <property type="project" value="InterPro"/>
</dbReference>
<feature type="compositionally biased region" description="Basic and acidic residues" evidence="1">
    <location>
        <begin position="431"/>
        <end position="485"/>
    </location>
</feature>
<evidence type="ECO:0000256" key="1">
    <source>
        <dbReference type="SAM" id="MobiDB-lite"/>
    </source>
</evidence>
<dbReference type="PANTHER" id="PTHR32091:SF4">
    <property type="entry name" value="OS07G0546100 PROTEIN"/>
    <property type="match status" value="1"/>
</dbReference>
<organism evidence="2 3">
    <name type="scientific">Kingdonia uniflora</name>
    <dbReference type="NCBI Taxonomy" id="39325"/>
    <lineage>
        <taxon>Eukaryota</taxon>
        <taxon>Viridiplantae</taxon>
        <taxon>Streptophyta</taxon>
        <taxon>Embryophyta</taxon>
        <taxon>Tracheophyta</taxon>
        <taxon>Spermatophyta</taxon>
        <taxon>Magnoliopsida</taxon>
        <taxon>Ranunculales</taxon>
        <taxon>Circaeasteraceae</taxon>
        <taxon>Kingdonia</taxon>
    </lineage>
</organism>
<dbReference type="EMBL" id="JACGCM010001009">
    <property type="protein sequence ID" value="KAF6163029.1"/>
    <property type="molecule type" value="Genomic_DNA"/>
</dbReference>
<gene>
    <name evidence="2" type="ORF">GIB67_021178</name>
</gene>
<dbReference type="AlphaFoldDB" id="A0A7J7N727"/>
<dbReference type="PANTHER" id="PTHR32091">
    <property type="entry name" value="EUKARYOTIC TRANSLATION INITIATION FACTOR 4B"/>
    <property type="match status" value="1"/>
</dbReference>
<dbReference type="Proteomes" id="UP000541444">
    <property type="component" value="Unassembled WGS sequence"/>
</dbReference>
<keyword evidence="3" id="KW-1185">Reference proteome</keyword>
<evidence type="ECO:0000313" key="3">
    <source>
        <dbReference type="Proteomes" id="UP000541444"/>
    </source>
</evidence>
<protein>
    <submittedName>
        <fullName evidence="2">Uncharacterized protein</fullName>
    </submittedName>
</protein>
<dbReference type="InterPro" id="IPR010433">
    <property type="entry name" value="EIF-4B_pln"/>
</dbReference>
<sequence length="587" mass="65879">MSKKKAFSGSTMTLKDFHGGSIPSDLPLPSAPGVIVRPLSDHRQIPNAWGNNSMGRFDHHHNQHLRPGSAGTTRNFDEKSSFFSNPAHIGQNFDEDERKPLDGVSLPRRTVSDDSVVVRPFVQSNLEPLPTAINTESLYFVGKFSGRPVTPPTRFSGSVNPVGGSLQIQSGNSSVPNAWGTRKDAVAVSEPVSPWSVSRFVQASALEKVSSGRWQSKNLAHHHHHHHHPPDVEVIGYSDDAENNILSNGMIRTNERGSFDYEKARSPMYQDMKERNFLSSIDNGVSREVNVGGSQMQPPMPIEVLGDRPKLKLLPRSKPLETSEPPFVDYKQAYEVPASLGRVDSINEIYGKENPLKPEPAGAEDGNRIVERPKLNLKPRSQLLEQPAVIVEKERKALFGDARPRELVLKERGVDDVAINNLDPIQPPNRTMHDVSKTEIKPESAARTPRHGDRVDNFILDQRSRKDLEKKDNRADVEKTDEQRNSRRNNNWRHNNRDCDKQQQQQERRTEPETWRKPIDEPKPASPNAQGLRHGKVASALELAQAFSRSVSDVKAPGRNQVPFSRLTDDTREFYSGSTPRHHINSY</sequence>
<name>A0A7J7N727_9MAGN</name>
<accession>A0A7J7N727</accession>
<feature type="compositionally biased region" description="Basic and acidic residues" evidence="1">
    <location>
        <begin position="495"/>
        <end position="523"/>
    </location>
</feature>
<feature type="region of interest" description="Disordered" evidence="1">
    <location>
        <begin position="420"/>
        <end position="532"/>
    </location>
</feature>
<dbReference type="GO" id="GO:0003729">
    <property type="term" value="F:mRNA binding"/>
    <property type="evidence" value="ECO:0007669"/>
    <property type="project" value="TreeGrafter"/>
</dbReference>
<comment type="caution">
    <text evidence="2">The sequence shown here is derived from an EMBL/GenBank/DDBJ whole genome shotgun (WGS) entry which is preliminary data.</text>
</comment>
<reference evidence="2 3" key="1">
    <citation type="journal article" date="2020" name="IScience">
        <title>Genome Sequencing of the Endangered Kingdonia uniflora (Circaeasteraceae, Ranunculales) Reveals Potential Mechanisms of Evolutionary Specialization.</title>
        <authorList>
            <person name="Sun Y."/>
            <person name="Deng T."/>
            <person name="Zhang A."/>
            <person name="Moore M.J."/>
            <person name="Landis J.B."/>
            <person name="Lin N."/>
            <person name="Zhang H."/>
            <person name="Zhang X."/>
            <person name="Huang J."/>
            <person name="Zhang X."/>
            <person name="Sun H."/>
            <person name="Wang H."/>
        </authorList>
    </citation>
    <scope>NUCLEOTIDE SEQUENCE [LARGE SCALE GENOMIC DNA]</scope>
    <source>
        <strain evidence="2">TB1705</strain>
        <tissue evidence="2">Leaf</tissue>
    </source>
</reference>
<evidence type="ECO:0000313" key="2">
    <source>
        <dbReference type="EMBL" id="KAF6163029.1"/>
    </source>
</evidence>